<gene>
    <name evidence="1" type="ORF">HGA15_24010</name>
</gene>
<evidence type="ECO:0000313" key="1">
    <source>
        <dbReference type="EMBL" id="NKY59161.1"/>
    </source>
</evidence>
<dbReference type="EMBL" id="JAAXOT010000014">
    <property type="protein sequence ID" value="NKY59161.1"/>
    <property type="molecule type" value="Genomic_DNA"/>
</dbReference>
<protein>
    <submittedName>
        <fullName evidence="1">Uncharacterized protein</fullName>
    </submittedName>
</protein>
<sequence>MEPLPIRKPNADGRMSAHNEAMSSVLRLWLESSEYRELLERTREGLNALDAHDAVPHEVTRGDGERLQREVDGVIARWKAGHPEVRLDY</sequence>
<reference evidence="1 2" key="1">
    <citation type="submission" date="2020-04" db="EMBL/GenBank/DDBJ databases">
        <title>MicrobeNet Type strains.</title>
        <authorList>
            <person name="Nicholson A.C."/>
        </authorList>
    </citation>
    <scope>NUCLEOTIDE SEQUENCE [LARGE SCALE GENOMIC DNA]</scope>
    <source>
        <strain evidence="1 2">JCM 3332</strain>
    </source>
</reference>
<dbReference type="AlphaFoldDB" id="A0A846YN57"/>
<proteinExistence type="predicted"/>
<evidence type="ECO:0000313" key="2">
    <source>
        <dbReference type="Proteomes" id="UP000570678"/>
    </source>
</evidence>
<keyword evidence="2" id="KW-1185">Reference proteome</keyword>
<dbReference type="RefSeq" id="WP_157116431.1">
    <property type="nucleotide sequence ID" value="NZ_JAAXOT010000014.1"/>
</dbReference>
<dbReference type="Proteomes" id="UP000570678">
    <property type="component" value="Unassembled WGS sequence"/>
</dbReference>
<comment type="caution">
    <text evidence="1">The sequence shown here is derived from an EMBL/GenBank/DDBJ whole genome shotgun (WGS) entry which is preliminary data.</text>
</comment>
<accession>A0A846YN57</accession>
<organism evidence="1 2">
    <name type="scientific">Nocardia flavorosea</name>
    <dbReference type="NCBI Taxonomy" id="53429"/>
    <lineage>
        <taxon>Bacteria</taxon>
        <taxon>Bacillati</taxon>
        <taxon>Actinomycetota</taxon>
        <taxon>Actinomycetes</taxon>
        <taxon>Mycobacteriales</taxon>
        <taxon>Nocardiaceae</taxon>
        <taxon>Nocardia</taxon>
    </lineage>
</organism>
<name>A0A846YN57_9NOCA</name>